<feature type="region of interest" description="Disordered" evidence="1">
    <location>
        <begin position="145"/>
        <end position="219"/>
    </location>
</feature>
<feature type="compositionally biased region" description="Acidic residues" evidence="1">
    <location>
        <begin position="860"/>
        <end position="875"/>
    </location>
</feature>
<feature type="region of interest" description="Disordered" evidence="1">
    <location>
        <begin position="616"/>
        <end position="654"/>
    </location>
</feature>
<feature type="region of interest" description="Disordered" evidence="1">
    <location>
        <begin position="723"/>
        <end position="875"/>
    </location>
</feature>
<protein>
    <submittedName>
        <fullName evidence="2">Uncharacterized protein</fullName>
    </submittedName>
</protein>
<dbReference type="Proteomes" id="UP001307849">
    <property type="component" value="Unassembled WGS sequence"/>
</dbReference>
<reference evidence="2 3" key="1">
    <citation type="submission" date="2019-10" db="EMBL/GenBank/DDBJ databases">
        <authorList>
            <person name="Palmer J.M."/>
        </authorList>
    </citation>
    <scope>NUCLEOTIDE SEQUENCE [LARGE SCALE GENOMIC DNA]</scope>
    <source>
        <strain evidence="2 3">TWF506</strain>
    </source>
</reference>
<evidence type="ECO:0000256" key="1">
    <source>
        <dbReference type="SAM" id="MobiDB-lite"/>
    </source>
</evidence>
<proteinExistence type="predicted"/>
<evidence type="ECO:0000313" key="3">
    <source>
        <dbReference type="Proteomes" id="UP001307849"/>
    </source>
</evidence>
<feature type="region of interest" description="Disordered" evidence="1">
    <location>
        <begin position="1"/>
        <end position="110"/>
    </location>
</feature>
<gene>
    <name evidence="2" type="ORF">TWF506_000223</name>
</gene>
<feature type="compositionally biased region" description="Polar residues" evidence="1">
    <location>
        <begin position="259"/>
        <end position="278"/>
    </location>
</feature>
<accession>A0AAN8RWH2</accession>
<sequence length="875" mass="94594">MEDDNKGQKRREEKANGSQAPSDGPRRQSGSPYNWNEGRQHNALTQPPQPPQSSEILPVFPPPLSYLPSHPQQPPPHQQSHQLQQAHQVQARPYQGQPLQYPGPLQYREPGQYQTHNLHEQTRPTIPAVPAHSEQLGSIQSPRFSSLHTEQSQPFQPVQPVTSPSQPLDTTHGPAIRPSSQAHVARLDHTGHPPFSHPDNQPHHVAGRGSHQPNPTPLSGYPGLFQVAIPLGFHYVSYDPVTGELNFVPADQPEDSPATAPSESGSPLPQTLNQQRGITTGGLDPIQNSPGPAVCQGNQKMPIKKRVSTKDLPHPTTTGSAAQPQQPVPDPQASIASLAEAFPTSFSDRFQEGQLAGPSSTVAAPFSSPRPSTSSNPTKEKSKGKTDTSYTAPAVLRQISGNRAGIPIPTSDDEGGAEKSTQCVPAGVVASSAHESPLVARNSDQGASRPMSQGRLEYLQRKYDDEAQKLRAVKGKEAVRESDSPSLVAALAPGPLVAGQLPMRPTARTSSGWEMDASHLANFQRPDPSADLVTLATYAYYVKGVLEEDPLGLGDVQPAASRPPVAPMPSEPTGIAEEMTLPSPGLVDWNDEFSTFGLTANEEDWEKIIAEVMKSDGQEEPTNGSLAEAAIRPSPTGEDERASVEEPSGLPYPALDIEPTGTDLTMWIHQLSLEHPGNPEELTLEELDAELDAYWGDIDQITNQAERIGPLDRVEDIELPDQLTTSPLTPLSVMSTPPLFQEEEDPLPGNQDQIIDCNTSSPSGHRNKRGAEASPEGCSPRPRTRSRITQQHSPENILIASASITRRRSARISGANPPAESQSLRDSSPAMSVTSESRRNSRTNTTFILRYHDVRGDSQEQAEAEEEGDDEVDMI</sequence>
<feature type="compositionally biased region" description="Polar residues" evidence="1">
    <location>
        <begin position="819"/>
        <end position="835"/>
    </location>
</feature>
<organism evidence="2 3">
    <name type="scientific">Arthrobotrys conoides</name>
    <dbReference type="NCBI Taxonomy" id="74498"/>
    <lineage>
        <taxon>Eukaryota</taxon>
        <taxon>Fungi</taxon>
        <taxon>Dikarya</taxon>
        <taxon>Ascomycota</taxon>
        <taxon>Pezizomycotina</taxon>
        <taxon>Orbiliomycetes</taxon>
        <taxon>Orbiliales</taxon>
        <taxon>Orbiliaceae</taxon>
        <taxon>Arthrobotrys</taxon>
    </lineage>
</organism>
<feature type="compositionally biased region" description="Low complexity" evidence="1">
    <location>
        <begin position="78"/>
        <end position="107"/>
    </location>
</feature>
<feature type="compositionally biased region" description="Basic and acidic residues" evidence="1">
    <location>
        <begin position="1"/>
        <end position="15"/>
    </location>
</feature>
<feature type="compositionally biased region" description="Low complexity" evidence="1">
    <location>
        <begin position="365"/>
        <end position="377"/>
    </location>
</feature>
<feature type="compositionally biased region" description="Low complexity" evidence="1">
    <location>
        <begin position="151"/>
        <end position="167"/>
    </location>
</feature>
<name>A0AAN8RWH2_9PEZI</name>
<dbReference type="EMBL" id="JAVHJM010000001">
    <property type="protein sequence ID" value="KAK6519929.1"/>
    <property type="molecule type" value="Genomic_DNA"/>
</dbReference>
<feature type="compositionally biased region" description="Polar residues" evidence="1">
    <location>
        <begin position="750"/>
        <end position="764"/>
    </location>
</feature>
<evidence type="ECO:0000313" key="2">
    <source>
        <dbReference type="EMBL" id="KAK6519929.1"/>
    </source>
</evidence>
<feature type="compositionally biased region" description="Polar residues" evidence="1">
    <location>
        <begin position="723"/>
        <end position="735"/>
    </location>
</feature>
<feature type="compositionally biased region" description="Pro residues" evidence="1">
    <location>
        <begin position="59"/>
        <end position="77"/>
    </location>
</feature>
<comment type="caution">
    <text evidence="2">The sequence shown here is derived from an EMBL/GenBank/DDBJ whole genome shotgun (WGS) entry which is preliminary data.</text>
</comment>
<dbReference type="AlphaFoldDB" id="A0AAN8RWH2"/>
<feature type="region of interest" description="Disordered" evidence="1">
    <location>
        <begin position="246"/>
        <end position="452"/>
    </location>
</feature>
<keyword evidence="3" id="KW-1185">Reference proteome</keyword>